<protein>
    <recommendedName>
        <fullName evidence="9">Planctomycete cytochrome C</fullName>
    </recommendedName>
</protein>
<dbReference type="Pfam" id="PF07627">
    <property type="entry name" value="PSCyt3"/>
    <property type="match status" value="1"/>
</dbReference>
<gene>
    <name evidence="7" type="ORF">SV7mr_18500</name>
</gene>
<keyword evidence="8" id="KW-1185">Reference proteome</keyword>
<name>A0A517STD4_9BACT</name>
<keyword evidence="1" id="KW-0732">Signal</keyword>
<dbReference type="InterPro" id="IPR013039">
    <property type="entry name" value="DUF1588"/>
</dbReference>
<feature type="domain" description="DUF1588" evidence="4">
    <location>
        <begin position="606"/>
        <end position="702"/>
    </location>
</feature>
<sequence length="814" mass="91999" precursor="true">MSVLQITAPRCVVLWVMLMCALLTCVQSAQAEGLQSLIDSSCIDCHDEQTQTRLDFTKLDRNFEDAGTFGAWVKIVDRLSSGEMPPESEARPDPQTQTAALRFLNKKLMQVNRRQQLAQGRVPSRRLSRLEYEHTLHELLSIGGDFAKFLPPENKSGAFDVVATKQDMSSVHIKGFLAAADAALEEAIQLGPKPPMSRELDYPNSRFMQMWFERPVRRGGGTVFRDKEDLIMFRGENYNLRSDHNGLRIPVAGQYRITVTGSAYQPRSSVTMSLRRQNDIQGHSELFAAWDVDEKLRTVSTIKYLRLDDYFYVSADELEPAPDGKVIYNSQPASEFKGEGVRVRKVLVEGPLESTWPPQRTRDLFPGVQWEPAANGRYYKPVTTKSHYEQIRDAVAALAPRAFRRPVTDQEIESFTNLAVPSLKAQRGFVASARVSLRAILISPQTLFLTNETQTSEPTLTDHALASRLSYFLWRSPPDQELIQLASDNKLADPQTLDAQINRMLSDRRSERFINEFLDQWLGLELIDATTPDKYLYPEYDDVLRRAMLAETRFVFKHLIDENLRIAHLIDSDFTFLNRRLAEHYGIEGIDGEQMRKVILDEDSVRGGILSHASIAKVTANGSVTTPVKRGSFVLTKLLGLPLSPPPPGVGSIEPDTRGATTIRETLKKHQSVDSCAVCHRRIDPPGFALECFDPIGNYRQQYRQSKDVKRPGTTGLRLLTKDYTLGGPVDCAGQTEDGFKFTDIRDFKQHLMKSKTQVARNLVTQLITFATGGELQFADRAEVEAILARHQKADYPLRELIHDVVHSRMFRQQ</sequence>
<feature type="domain" description="DUF1585" evidence="2">
    <location>
        <begin position="738"/>
        <end position="811"/>
    </location>
</feature>
<evidence type="ECO:0000313" key="7">
    <source>
        <dbReference type="EMBL" id="QDT59343.1"/>
    </source>
</evidence>
<dbReference type="RefSeq" id="WP_145271168.1">
    <property type="nucleotide sequence ID" value="NZ_CP036272.1"/>
</dbReference>
<accession>A0A517STD4</accession>
<feature type="signal peptide" evidence="1">
    <location>
        <begin position="1"/>
        <end position="31"/>
    </location>
</feature>
<dbReference type="Proteomes" id="UP000315003">
    <property type="component" value="Chromosome"/>
</dbReference>
<proteinExistence type="predicted"/>
<organism evidence="7 8">
    <name type="scientific">Stieleria bergensis</name>
    <dbReference type="NCBI Taxonomy" id="2528025"/>
    <lineage>
        <taxon>Bacteria</taxon>
        <taxon>Pseudomonadati</taxon>
        <taxon>Planctomycetota</taxon>
        <taxon>Planctomycetia</taxon>
        <taxon>Pirellulales</taxon>
        <taxon>Pirellulaceae</taxon>
        <taxon>Stieleria</taxon>
    </lineage>
</organism>
<evidence type="ECO:0000256" key="1">
    <source>
        <dbReference type="SAM" id="SignalP"/>
    </source>
</evidence>
<feature type="domain" description="DUF1595" evidence="6">
    <location>
        <begin position="391"/>
        <end position="450"/>
    </location>
</feature>
<dbReference type="EMBL" id="CP036272">
    <property type="protein sequence ID" value="QDT59343.1"/>
    <property type="molecule type" value="Genomic_DNA"/>
</dbReference>
<dbReference type="Pfam" id="PF07626">
    <property type="entry name" value="PSD3"/>
    <property type="match status" value="1"/>
</dbReference>
<feature type="domain" description="DUF1587" evidence="3">
    <location>
        <begin position="125"/>
        <end position="189"/>
    </location>
</feature>
<reference evidence="7 8" key="1">
    <citation type="submission" date="2019-02" db="EMBL/GenBank/DDBJ databases">
        <title>Deep-cultivation of Planctomycetes and their phenomic and genomic characterization uncovers novel biology.</title>
        <authorList>
            <person name="Wiegand S."/>
            <person name="Jogler M."/>
            <person name="Boedeker C."/>
            <person name="Pinto D."/>
            <person name="Vollmers J."/>
            <person name="Rivas-Marin E."/>
            <person name="Kohn T."/>
            <person name="Peeters S.H."/>
            <person name="Heuer A."/>
            <person name="Rast P."/>
            <person name="Oberbeckmann S."/>
            <person name="Bunk B."/>
            <person name="Jeske O."/>
            <person name="Meyerdierks A."/>
            <person name="Storesund J.E."/>
            <person name="Kallscheuer N."/>
            <person name="Luecker S."/>
            <person name="Lage O.M."/>
            <person name="Pohl T."/>
            <person name="Merkel B.J."/>
            <person name="Hornburger P."/>
            <person name="Mueller R.-W."/>
            <person name="Bruemmer F."/>
            <person name="Labrenz M."/>
            <person name="Spormann A.M."/>
            <person name="Op den Camp H."/>
            <person name="Overmann J."/>
            <person name="Amann R."/>
            <person name="Jetten M.S.M."/>
            <person name="Mascher T."/>
            <person name="Medema M.H."/>
            <person name="Devos D.P."/>
            <person name="Kaster A.-K."/>
            <person name="Ovreas L."/>
            <person name="Rohde M."/>
            <person name="Galperin M.Y."/>
            <person name="Jogler C."/>
        </authorList>
    </citation>
    <scope>NUCLEOTIDE SEQUENCE [LARGE SCALE GENOMIC DNA]</scope>
    <source>
        <strain evidence="7 8">SV_7m_r</strain>
    </source>
</reference>
<evidence type="ECO:0000259" key="3">
    <source>
        <dbReference type="Pfam" id="PF07626"/>
    </source>
</evidence>
<evidence type="ECO:0000259" key="5">
    <source>
        <dbReference type="Pfam" id="PF07631"/>
    </source>
</evidence>
<dbReference type="Pfam" id="PF07631">
    <property type="entry name" value="PSD4"/>
    <property type="match status" value="1"/>
</dbReference>
<evidence type="ECO:0000259" key="2">
    <source>
        <dbReference type="Pfam" id="PF07624"/>
    </source>
</evidence>
<dbReference type="InterPro" id="IPR013042">
    <property type="entry name" value="DUF1592"/>
</dbReference>
<dbReference type="AlphaFoldDB" id="A0A517STD4"/>
<evidence type="ECO:0000313" key="8">
    <source>
        <dbReference type="Proteomes" id="UP000315003"/>
    </source>
</evidence>
<dbReference type="InterPro" id="IPR013036">
    <property type="entry name" value="DUF1587"/>
</dbReference>
<evidence type="ECO:0000259" key="6">
    <source>
        <dbReference type="Pfam" id="PF07637"/>
    </source>
</evidence>
<dbReference type="InterPro" id="IPR013043">
    <property type="entry name" value="DUF1595"/>
</dbReference>
<dbReference type="Pfam" id="PF07624">
    <property type="entry name" value="PSD2"/>
    <property type="match status" value="1"/>
</dbReference>
<evidence type="ECO:0008006" key="9">
    <source>
        <dbReference type="Google" id="ProtNLM"/>
    </source>
</evidence>
<feature type="domain" description="DUF1592" evidence="5">
    <location>
        <begin position="460"/>
        <end position="587"/>
    </location>
</feature>
<dbReference type="Pfam" id="PF07637">
    <property type="entry name" value="PSD5"/>
    <property type="match status" value="1"/>
</dbReference>
<dbReference type="InterPro" id="IPR011478">
    <property type="entry name" value="DUF1585"/>
</dbReference>
<evidence type="ECO:0000259" key="4">
    <source>
        <dbReference type="Pfam" id="PF07627"/>
    </source>
</evidence>
<feature type="chain" id="PRO_5022240807" description="Planctomycete cytochrome C" evidence="1">
    <location>
        <begin position="32"/>
        <end position="814"/>
    </location>
</feature>
<dbReference type="OrthoDB" id="175242at2"/>